<sequence>MTWFAKPQTDTIACESCGAHLHFSAQPSSWSKQRGSVIICLSGFISM</sequence>
<gene>
    <name evidence="1" type="ordered locus">AALP_Aa7g107300</name>
</gene>
<evidence type="ECO:0000313" key="1">
    <source>
        <dbReference type="EMBL" id="KFK29238.1"/>
    </source>
</evidence>
<evidence type="ECO:0000313" key="2">
    <source>
        <dbReference type="Proteomes" id="UP000029120"/>
    </source>
</evidence>
<reference evidence="2" key="1">
    <citation type="journal article" date="2015" name="Nat. Plants">
        <title>Genome expansion of Arabis alpina linked with retrotransposition and reduced symmetric DNA methylation.</title>
        <authorList>
            <person name="Willing E.M."/>
            <person name="Rawat V."/>
            <person name="Mandakova T."/>
            <person name="Maumus F."/>
            <person name="James G.V."/>
            <person name="Nordstroem K.J."/>
            <person name="Becker C."/>
            <person name="Warthmann N."/>
            <person name="Chica C."/>
            <person name="Szarzynska B."/>
            <person name="Zytnicki M."/>
            <person name="Albani M.C."/>
            <person name="Kiefer C."/>
            <person name="Bergonzi S."/>
            <person name="Castaings L."/>
            <person name="Mateos J.L."/>
            <person name="Berns M.C."/>
            <person name="Bujdoso N."/>
            <person name="Piofczyk T."/>
            <person name="de Lorenzo L."/>
            <person name="Barrero-Sicilia C."/>
            <person name="Mateos I."/>
            <person name="Piednoel M."/>
            <person name="Hagmann J."/>
            <person name="Chen-Min-Tao R."/>
            <person name="Iglesias-Fernandez R."/>
            <person name="Schuster S.C."/>
            <person name="Alonso-Blanco C."/>
            <person name="Roudier F."/>
            <person name="Carbonero P."/>
            <person name="Paz-Ares J."/>
            <person name="Davis S.J."/>
            <person name="Pecinka A."/>
            <person name="Quesneville H."/>
            <person name="Colot V."/>
            <person name="Lysak M.A."/>
            <person name="Weigel D."/>
            <person name="Coupland G."/>
            <person name="Schneeberger K."/>
        </authorList>
    </citation>
    <scope>NUCLEOTIDE SEQUENCE [LARGE SCALE GENOMIC DNA]</scope>
    <source>
        <strain evidence="2">cv. Pajares</strain>
    </source>
</reference>
<dbReference type="OrthoDB" id="614844at2759"/>
<keyword evidence="2" id="KW-1185">Reference proteome</keyword>
<proteinExistence type="predicted"/>
<dbReference type="Proteomes" id="UP000029120">
    <property type="component" value="Chromosome 7"/>
</dbReference>
<organism evidence="1 2">
    <name type="scientific">Arabis alpina</name>
    <name type="common">Alpine rock-cress</name>
    <dbReference type="NCBI Taxonomy" id="50452"/>
    <lineage>
        <taxon>Eukaryota</taxon>
        <taxon>Viridiplantae</taxon>
        <taxon>Streptophyta</taxon>
        <taxon>Embryophyta</taxon>
        <taxon>Tracheophyta</taxon>
        <taxon>Spermatophyta</taxon>
        <taxon>Magnoliopsida</taxon>
        <taxon>eudicotyledons</taxon>
        <taxon>Gunneridae</taxon>
        <taxon>Pentapetalae</taxon>
        <taxon>rosids</taxon>
        <taxon>malvids</taxon>
        <taxon>Brassicales</taxon>
        <taxon>Brassicaceae</taxon>
        <taxon>Arabideae</taxon>
        <taxon>Arabis</taxon>
    </lineage>
</organism>
<dbReference type="EMBL" id="CM002875">
    <property type="protein sequence ID" value="KFK29238.1"/>
    <property type="molecule type" value="Genomic_DNA"/>
</dbReference>
<name>A0A087GH86_ARAAL</name>
<dbReference type="AlphaFoldDB" id="A0A087GH86"/>
<accession>A0A087GH86</accession>
<dbReference type="Gramene" id="KFK29238">
    <property type="protein sequence ID" value="KFK29238"/>
    <property type="gene ID" value="AALP_AA7G107300"/>
</dbReference>
<protein>
    <submittedName>
        <fullName evidence="1">Uncharacterized protein</fullName>
    </submittedName>
</protein>